<keyword evidence="1" id="KW-0732">Signal</keyword>
<evidence type="ECO:0000313" key="2">
    <source>
        <dbReference type="EMBL" id="KAB1210979.1"/>
    </source>
</evidence>
<dbReference type="Proteomes" id="UP000516437">
    <property type="component" value="Chromosome 6"/>
</dbReference>
<protein>
    <recommendedName>
        <fullName evidence="4">Thionin-like protein 2</fullName>
    </recommendedName>
</protein>
<dbReference type="AlphaFoldDB" id="A0A6A1VDN6"/>
<evidence type="ECO:0000256" key="1">
    <source>
        <dbReference type="SAM" id="SignalP"/>
    </source>
</evidence>
<feature type="signal peptide" evidence="1">
    <location>
        <begin position="1"/>
        <end position="25"/>
    </location>
</feature>
<feature type="chain" id="PRO_5025567567" description="Thionin-like protein 2" evidence="1">
    <location>
        <begin position="26"/>
        <end position="120"/>
    </location>
</feature>
<dbReference type="EMBL" id="RXIC02000024">
    <property type="protein sequence ID" value="KAB1210979.1"/>
    <property type="molecule type" value="Genomic_DNA"/>
</dbReference>
<proteinExistence type="predicted"/>
<gene>
    <name evidence="2" type="ORF">CJ030_MR6G019630</name>
</gene>
<evidence type="ECO:0000313" key="3">
    <source>
        <dbReference type="Proteomes" id="UP000516437"/>
    </source>
</evidence>
<keyword evidence="3" id="KW-1185">Reference proteome</keyword>
<accession>A0A6A1VDN6</accession>
<organism evidence="2 3">
    <name type="scientific">Morella rubra</name>
    <name type="common">Chinese bayberry</name>
    <dbReference type="NCBI Taxonomy" id="262757"/>
    <lineage>
        <taxon>Eukaryota</taxon>
        <taxon>Viridiplantae</taxon>
        <taxon>Streptophyta</taxon>
        <taxon>Embryophyta</taxon>
        <taxon>Tracheophyta</taxon>
        <taxon>Spermatophyta</taxon>
        <taxon>Magnoliopsida</taxon>
        <taxon>eudicotyledons</taxon>
        <taxon>Gunneridae</taxon>
        <taxon>Pentapetalae</taxon>
        <taxon>rosids</taxon>
        <taxon>fabids</taxon>
        <taxon>Fagales</taxon>
        <taxon>Myricaceae</taxon>
        <taxon>Morella</taxon>
    </lineage>
</organism>
<comment type="caution">
    <text evidence="2">The sequence shown here is derived from an EMBL/GenBank/DDBJ whole genome shotgun (WGS) entry which is preliminary data.</text>
</comment>
<reference evidence="2 3" key="1">
    <citation type="journal article" date="2019" name="Plant Biotechnol. J.">
        <title>The red bayberry genome and genetic basis of sex determination.</title>
        <authorList>
            <person name="Jia H.M."/>
            <person name="Jia H.J."/>
            <person name="Cai Q.L."/>
            <person name="Wang Y."/>
            <person name="Zhao H.B."/>
            <person name="Yang W.F."/>
            <person name="Wang G.Y."/>
            <person name="Li Y.H."/>
            <person name="Zhan D.L."/>
            <person name="Shen Y.T."/>
            <person name="Niu Q.F."/>
            <person name="Chang L."/>
            <person name="Qiu J."/>
            <person name="Zhao L."/>
            <person name="Xie H.B."/>
            <person name="Fu W.Y."/>
            <person name="Jin J."/>
            <person name="Li X.W."/>
            <person name="Jiao Y."/>
            <person name="Zhou C.C."/>
            <person name="Tu T."/>
            <person name="Chai C.Y."/>
            <person name="Gao J.L."/>
            <person name="Fan L.J."/>
            <person name="van de Weg E."/>
            <person name="Wang J.Y."/>
            <person name="Gao Z.S."/>
        </authorList>
    </citation>
    <scope>NUCLEOTIDE SEQUENCE [LARGE SCALE GENOMIC DNA]</scope>
    <source>
        <tissue evidence="2">Leaves</tissue>
    </source>
</reference>
<name>A0A6A1VDN6_9ROSI</name>
<evidence type="ECO:0008006" key="4">
    <source>
        <dbReference type="Google" id="ProtNLM"/>
    </source>
</evidence>
<sequence>MEAVRTKNVAVVMMLLLAVVQDVYSAPSLPPSPALSPNSKKFWCKFKCDFKCALKIGDPLGFAQCIAICHDKCKSSPSNAAVYSCTESCARSKITSLKPADSREVKGYVASCYEDCSNKH</sequence>